<keyword evidence="5" id="KW-0508">mRNA splicing</keyword>
<comment type="subcellular location">
    <subcellularLocation>
        <location evidence="1">Nucleus</location>
    </subcellularLocation>
</comment>
<evidence type="ECO:0000256" key="1">
    <source>
        <dbReference type="ARBA" id="ARBA00004123"/>
    </source>
</evidence>
<keyword evidence="4" id="KW-0747">Spliceosome</keyword>
<evidence type="ECO:0000256" key="2">
    <source>
        <dbReference type="ARBA" id="ARBA00010788"/>
    </source>
</evidence>
<accession>A0A9P4XNB5</accession>
<dbReference type="GO" id="GO:0071011">
    <property type="term" value="C:precatalytic spliceosome"/>
    <property type="evidence" value="ECO:0007669"/>
    <property type="project" value="TreeGrafter"/>
</dbReference>
<keyword evidence="7" id="KW-0175">Coiled coil</keyword>
<dbReference type="EMBL" id="QLNT01000003">
    <property type="protein sequence ID" value="KAF3075718.1"/>
    <property type="molecule type" value="Genomic_DNA"/>
</dbReference>
<evidence type="ECO:0000256" key="8">
    <source>
        <dbReference type="SAM" id="MobiDB-lite"/>
    </source>
</evidence>
<evidence type="ECO:0000256" key="6">
    <source>
        <dbReference type="ARBA" id="ARBA00023242"/>
    </source>
</evidence>
<dbReference type="GO" id="GO:0000974">
    <property type="term" value="C:Prp19 complex"/>
    <property type="evidence" value="ECO:0007669"/>
    <property type="project" value="TreeGrafter"/>
</dbReference>
<dbReference type="GO" id="GO:0008380">
    <property type="term" value="P:RNA splicing"/>
    <property type="evidence" value="ECO:0007669"/>
    <property type="project" value="UniProtKB-KW"/>
</dbReference>
<evidence type="ECO:0000313" key="9">
    <source>
        <dbReference type="EMBL" id="KAF3075718.1"/>
    </source>
</evidence>
<organism evidence="9 10">
    <name type="scientific">Trichoderma lentiforme</name>
    <dbReference type="NCBI Taxonomy" id="1567552"/>
    <lineage>
        <taxon>Eukaryota</taxon>
        <taxon>Fungi</taxon>
        <taxon>Dikarya</taxon>
        <taxon>Ascomycota</taxon>
        <taxon>Pezizomycotina</taxon>
        <taxon>Sordariomycetes</taxon>
        <taxon>Hypocreomycetidae</taxon>
        <taxon>Hypocreales</taxon>
        <taxon>Hypocreaceae</taxon>
        <taxon>Trichoderma</taxon>
    </lineage>
</organism>
<sequence length="253" mass="27531">MAVPPAYHESLPCTFSPIPNTKYQSKKAYPTNLLLLTDIDPEPSSEALSAARALIAAEQSTFSPPLPSSSTPPQEPNFSPAIAAELARIASSAPSKPLDLSRYEAQELPPPPAKTSTRSKRSKASSAAAAVEASRQPLSNAFISSSYLSSRSQNLSLLDSHGRNAWLLSNYHLEAELRSLERDLAATKRDMDLLNAARASRQNEVKGEMQGLEQNWREGVGRVLETEIAVQELREQIRQELRSRAAAAEQPTA</sequence>
<feature type="coiled-coil region" evidence="7">
    <location>
        <begin position="170"/>
        <end position="197"/>
    </location>
</feature>
<dbReference type="PANTHER" id="PTHR13296:SF0">
    <property type="entry name" value="PRE-MRNA-SPLICING FACTOR SPF27"/>
    <property type="match status" value="1"/>
</dbReference>
<evidence type="ECO:0000256" key="3">
    <source>
        <dbReference type="ARBA" id="ARBA00022664"/>
    </source>
</evidence>
<evidence type="ECO:0000256" key="7">
    <source>
        <dbReference type="SAM" id="Coils"/>
    </source>
</evidence>
<dbReference type="Pfam" id="PF05700">
    <property type="entry name" value="BCAS2"/>
    <property type="match status" value="1"/>
</dbReference>
<name>A0A9P4XNB5_9HYPO</name>
<gene>
    <name evidence="9" type="ORF">CFAM422_002006</name>
</gene>
<dbReference type="InterPro" id="IPR008409">
    <property type="entry name" value="SPF27"/>
</dbReference>
<evidence type="ECO:0000256" key="4">
    <source>
        <dbReference type="ARBA" id="ARBA00022728"/>
    </source>
</evidence>
<evidence type="ECO:0008006" key="11">
    <source>
        <dbReference type="Google" id="ProtNLM"/>
    </source>
</evidence>
<comment type="caution">
    <text evidence="9">The sequence shown here is derived from an EMBL/GenBank/DDBJ whole genome shotgun (WGS) entry which is preliminary data.</text>
</comment>
<keyword evidence="10" id="KW-1185">Reference proteome</keyword>
<comment type="similarity">
    <text evidence="2">Belongs to the SPF27 family.</text>
</comment>
<evidence type="ECO:0000313" key="10">
    <source>
        <dbReference type="Proteomes" id="UP000801864"/>
    </source>
</evidence>
<evidence type="ECO:0000256" key="5">
    <source>
        <dbReference type="ARBA" id="ARBA00023187"/>
    </source>
</evidence>
<dbReference type="Proteomes" id="UP000801864">
    <property type="component" value="Unassembled WGS sequence"/>
</dbReference>
<protein>
    <recommendedName>
        <fullName evidence="11">Pre-mRNA-splicing factor SPF27</fullName>
    </recommendedName>
</protein>
<keyword evidence="6" id="KW-0539">Nucleus</keyword>
<dbReference type="GO" id="GO:0006397">
    <property type="term" value="P:mRNA processing"/>
    <property type="evidence" value="ECO:0007669"/>
    <property type="project" value="UniProtKB-KW"/>
</dbReference>
<dbReference type="PANTHER" id="PTHR13296">
    <property type="entry name" value="BCAS2 PROTEIN"/>
    <property type="match status" value="1"/>
</dbReference>
<dbReference type="AlphaFoldDB" id="A0A9P4XNB5"/>
<proteinExistence type="inferred from homology"/>
<feature type="region of interest" description="Disordered" evidence="8">
    <location>
        <begin position="102"/>
        <end position="131"/>
    </location>
</feature>
<reference evidence="9 10" key="1">
    <citation type="submission" date="2018-06" db="EMBL/GenBank/DDBJ databases">
        <title>Genome analysis of cellulolytic fungus Trichoderma lentiforme CFAM-422.</title>
        <authorList>
            <person name="Steindorff A.S."/>
            <person name="Formighieri E.F."/>
            <person name="Midorikawa G.E.O."/>
            <person name="Tamietti M.S."/>
            <person name="Ramos E.Z."/>
            <person name="Silva A.S."/>
            <person name="Bon E.P.S."/>
            <person name="Mendes T.D."/>
            <person name="Damaso M.C.T."/>
            <person name="Favaro L.C.L."/>
        </authorList>
    </citation>
    <scope>NUCLEOTIDE SEQUENCE [LARGE SCALE GENOMIC DNA]</scope>
    <source>
        <strain evidence="9 10">CFAM-422</strain>
    </source>
</reference>
<dbReference type="GO" id="GO:0071013">
    <property type="term" value="C:catalytic step 2 spliceosome"/>
    <property type="evidence" value="ECO:0007669"/>
    <property type="project" value="TreeGrafter"/>
</dbReference>
<keyword evidence="3" id="KW-0507">mRNA processing</keyword>